<organism evidence="2 3">
    <name type="scientific">Simplicispira suum</name>
    <dbReference type="NCBI Taxonomy" id="2109915"/>
    <lineage>
        <taxon>Bacteria</taxon>
        <taxon>Pseudomonadati</taxon>
        <taxon>Pseudomonadota</taxon>
        <taxon>Betaproteobacteria</taxon>
        <taxon>Burkholderiales</taxon>
        <taxon>Comamonadaceae</taxon>
        <taxon>Simplicispira</taxon>
    </lineage>
</organism>
<dbReference type="OrthoDB" id="8613985at2"/>
<dbReference type="KEGG" id="simp:C6571_04265"/>
<evidence type="ECO:0000313" key="2">
    <source>
        <dbReference type="EMBL" id="AVO40604.1"/>
    </source>
</evidence>
<dbReference type="Gene3D" id="1.20.120.30">
    <property type="entry name" value="Aspartate receptor, ligand-binding domain"/>
    <property type="match status" value="1"/>
</dbReference>
<feature type="domain" description="Chemoreceptor zinc-binding" evidence="1">
    <location>
        <begin position="54"/>
        <end position="122"/>
    </location>
</feature>
<name>A0A2S0MXJ5_9BURK</name>
<dbReference type="Pfam" id="PF13682">
    <property type="entry name" value="CZB"/>
    <property type="match status" value="1"/>
</dbReference>
<sequence length="161" mass="18586">MGFFSKIFKLREQNPDSQETTWAFEDNASELVLDADYARTLSSEFDIDAAIVSHEEWKHRLRQQLSGEIDTPIDLERLRDPKGCPLGQWLYGRGRELLGKYPAFEILLARHAYFHTQAAEVVELSRAGEYDRALHVFHGGYRHASNQVILLLKELKRSLGR</sequence>
<dbReference type="EMBL" id="CP027669">
    <property type="protein sequence ID" value="AVO40604.1"/>
    <property type="molecule type" value="Genomic_DNA"/>
</dbReference>
<dbReference type="InterPro" id="IPR025991">
    <property type="entry name" value="Chemoreceptor_zinc-bind_dom"/>
</dbReference>
<dbReference type="AlphaFoldDB" id="A0A2S0MXJ5"/>
<keyword evidence="3" id="KW-1185">Reference proteome</keyword>
<dbReference type="RefSeq" id="WP_106445595.1">
    <property type="nucleotide sequence ID" value="NZ_CP027669.1"/>
</dbReference>
<accession>A0A2S0MXJ5</accession>
<gene>
    <name evidence="2" type="ORF">C6571_04265</name>
</gene>
<dbReference type="Proteomes" id="UP000239326">
    <property type="component" value="Chromosome"/>
</dbReference>
<reference evidence="2 3" key="1">
    <citation type="submission" date="2018-03" db="EMBL/GenBank/DDBJ databases">
        <title>Genome sequencing of Simplicispira sp.</title>
        <authorList>
            <person name="Kim S.-J."/>
            <person name="Heo J."/>
            <person name="Kwon S.-W."/>
        </authorList>
    </citation>
    <scope>NUCLEOTIDE SEQUENCE [LARGE SCALE GENOMIC DNA]</scope>
    <source>
        <strain evidence="2 3">SC1-8</strain>
    </source>
</reference>
<protein>
    <recommendedName>
        <fullName evidence="1">Chemoreceptor zinc-binding domain-containing protein</fullName>
    </recommendedName>
</protein>
<proteinExistence type="predicted"/>
<evidence type="ECO:0000259" key="1">
    <source>
        <dbReference type="Pfam" id="PF13682"/>
    </source>
</evidence>
<evidence type="ECO:0000313" key="3">
    <source>
        <dbReference type="Proteomes" id="UP000239326"/>
    </source>
</evidence>